<dbReference type="Pfam" id="PF23024">
    <property type="entry name" value="AMP-dom_DIP2-like"/>
    <property type="match status" value="1"/>
</dbReference>
<dbReference type="SUPFAM" id="SSF56784">
    <property type="entry name" value="HAD-like"/>
    <property type="match status" value="1"/>
</dbReference>
<dbReference type="InterPro" id="IPR057326">
    <property type="entry name" value="KR_dom"/>
</dbReference>
<dbReference type="Pfam" id="PF08659">
    <property type="entry name" value="KR"/>
    <property type="match status" value="1"/>
</dbReference>
<dbReference type="Gene3D" id="3.40.50.1110">
    <property type="entry name" value="SGNH hydrolase"/>
    <property type="match status" value="1"/>
</dbReference>
<dbReference type="NCBIfam" id="TIGR01686">
    <property type="entry name" value="FkbH"/>
    <property type="match status" value="1"/>
</dbReference>
<dbReference type="Pfam" id="PF00109">
    <property type="entry name" value="ketoacyl-synt"/>
    <property type="match status" value="1"/>
</dbReference>
<dbReference type="InterPro" id="IPR009081">
    <property type="entry name" value="PP-bd_ACP"/>
</dbReference>
<dbReference type="InterPro" id="IPR023213">
    <property type="entry name" value="CAT-like_dom_sf"/>
</dbReference>
<dbReference type="InterPro" id="IPR016036">
    <property type="entry name" value="Malonyl_transacylase_ACP-bd"/>
</dbReference>
<dbReference type="Proteomes" id="UP001317870">
    <property type="component" value="Chromosome"/>
</dbReference>
<feature type="region of interest" description="N-terminal hotdog fold" evidence="9">
    <location>
        <begin position="1564"/>
        <end position="1688"/>
    </location>
</feature>
<dbReference type="Pfam" id="PF16197">
    <property type="entry name" value="KAsynt_C_assoc"/>
    <property type="match status" value="1"/>
</dbReference>
<dbReference type="InterPro" id="IPR014043">
    <property type="entry name" value="Acyl_transferase_dom"/>
</dbReference>
<dbReference type="InterPro" id="IPR010037">
    <property type="entry name" value="FkbH_domain"/>
</dbReference>
<dbReference type="Pfam" id="PF00698">
    <property type="entry name" value="Acyl_transf_1"/>
    <property type="match status" value="1"/>
</dbReference>
<dbReference type="InterPro" id="IPR050091">
    <property type="entry name" value="PKS_NRPS_Biosynth_Enz"/>
</dbReference>
<evidence type="ECO:0000313" key="13">
    <source>
        <dbReference type="EMBL" id="BDU00290.1"/>
    </source>
</evidence>
<dbReference type="RefSeq" id="WP_281880585.1">
    <property type="nucleotide sequence ID" value="NZ_AP026978.1"/>
</dbReference>
<dbReference type="InterPro" id="IPR045851">
    <property type="entry name" value="AMP-bd_C_sf"/>
</dbReference>
<evidence type="ECO:0000256" key="9">
    <source>
        <dbReference type="PROSITE-ProRule" id="PRU01363"/>
    </source>
</evidence>
<dbReference type="Pfam" id="PF22953">
    <property type="entry name" value="SpnB_Rossmann"/>
    <property type="match status" value="1"/>
</dbReference>
<dbReference type="Pfam" id="PF00668">
    <property type="entry name" value="Condensation"/>
    <property type="match status" value="1"/>
</dbReference>
<dbReference type="InterPro" id="IPR014030">
    <property type="entry name" value="Ketoacyl_synth_N"/>
</dbReference>
<dbReference type="InterPro" id="IPR036291">
    <property type="entry name" value="NAD(P)-bd_dom_sf"/>
</dbReference>
<keyword evidence="6" id="KW-0276">Fatty acid metabolism</keyword>
<feature type="domain" description="PKS/mFAS DH" evidence="12">
    <location>
        <begin position="1564"/>
        <end position="1840"/>
    </location>
</feature>
<keyword evidence="4" id="KW-0808">Transferase</keyword>
<evidence type="ECO:0000256" key="6">
    <source>
        <dbReference type="ARBA" id="ARBA00022832"/>
    </source>
</evidence>
<dbReference type="InterPro" id="IPR023214">
    <property type="entry name" value="HAD_sf"/>
</dbReference>
<dbReference type="SMART" id="SM00822">
    <property type="entry name" value="PKS_KR"/>
    <property type="match status" value="1"/>
</dbReference>
<dbReference type="PROSITE" id="PS00455">
    <property type="entry name" value="AMP_BINDING"/>
    <property type="match status" value="1"/>
</dbReference>
<dbReference type="InterPro" id="IPR020845">
    <property type="entry name" value="AMP-binding_CS"/>
</dbReference>
<evidence type="ECO:0000256" key="2">
    <source>
        <dbReference type="ARBA" id="ARBA00022450"/>
    </source>
</evidence>
<dbReference type="Gene3D" id="3.40.50.12780">
    <property type="entry name" value="N-terminal domain of ligase-like"/>
    <property type="match status" value="1"/>
</dbReference>
<reference evidence="13 14" key="1">
    <citation type="submission" date="2022-11" db="EMBL/GenBank/DDBJ databases">
        <title>Genome Sequencing of Nocardia sp. ON39_IFM12276 and assembly.</title>
        <authorList>
            <person name="Shimojima M."/>
            <person name="Toyokawa M."/>
            <person name="Uesaka K."/>
        </authorList>
    </citation>
    <scope>NUCLEOTIDE SEQUENCE [LARGE SCALE GENOMIC DNA]</scope>
    <source>
        <strain evidence="13 14">IFM 12276</strain>
    </source>
</reference>
<dbReference type="Gene3D" id="3.40.47.10">
    <property type="match status" value="1"/>
</dbReference>
<dbReference type="InterPro" id="IPR036514">
    <property type="entry name" value="SGNH_hydro_sf"/>
</dbReference>
<dbReference type="EMBL" id="AP026978">
    <property type="protein sequence ID" value="BDU00290.1"/>
    <property type="molecule type" value="Genomic_DNA"/>
</dbReference>
<dbReference type="Gene3D" id="3.40.366.10">
    <property type="entry name" value="Malonyl-Coenzyme A Acyl Carrier Protein, domain 2"/>
    <property type="match status" value="1"/>
</dbReference>
<evidence type="ECO:0008006" key="15">
    <source>
        <dbReference type="Google" id="ProtNLM"/>
    </source>
</evidence>
<dbReference type="SMART" id="SM00826">
    <property type="entry name" value="PKS_DH"/>
    <property type="match status" value="1"/>
</dbReference>
<dbReference type="SMART" id="SM00823">
    <property type="entry name" value="PKS_PP"/>
    <property type="match status" value="2"/>
</dbReference>
<dbReference type="PROSITE" id="PS52019">
    <property type="entry name" value="PKS_MFAS_DH"/>
    <property type="match status" value="1"/>
</dbReference>
<feature type="domain" description="Carrier" evidence="10">
    <location>
        <begin position="579"/>
        <end position="656"/>
    </location>
</feature>
<dbReference type="Pfam" id="PF21089">
    <property type="entry name" value="PKS_DH_N"/>
    <property type="match status" value="1"/>
</dbReference>
<dbReference type="InterPro" id="IPR001242">
    <property type="entry name" value="Condensation_dom"/>
</dbReference>
<dbReference type="InterPro" id="IPR025110">
    <property type="entry name" value="AMP-bd_C"/>
</dbReference>
<dbReference type="InterPro" id="IPR016039">
    <property type="entry name" value="Thiolase-like"/>
</dbReference>
<feature type="active site" description="Proton acceptor; for dehydratase activity" evidence="9">
    <location>
        <position position="1596"/>
    </location>
</feature>
<dbReference type="CDD" id="cd05931">
    <property type="entry name" value="FAAL"/>
    <property type="match status" value="1"/>
</dbReference>
<dbReference type="SMART" id="SM00827">
    <property type="entry name" value="PKS_AT"/>
    <property type="match status" value="1"/>
</dbReference>
<evidence type="ECO:0000313" key="14">
    <source>
        <dbReference type="Proteomes" id="UP001317870"/>
    </source>
</evidence>
<dbReference type="CDD" id="cd00833">
    <property type="entry name" value="PKS"/>
    <property type="match status" value="1"/>
</dbReference>
<dbReference type="PROSITE" id="PS00012">
    <property type="entry name" value="PHOSPHOPANTETHEINE"/>
    <property type="match status" value="1"/>
</dbReference>
<dbReference type="Gene3D" id="1.10.1200.10">
    <property type="entry name" value="ACP-like"/>
    <property type="match status" value="2"/>
</dbReference>
<dbReference type="InterPro" id="IPR018201">
    <property type="entry name" value="Ketoacyl_synth_AS"/>
</dbReference>
<dbReference type="InterPro" id="IPR040097">
    <property type="entry name" value="FAAL/FAAC"/>
</dbReference>
<dbReference type="Pfam" id="PF00501">
    <property type="entry name" value="AMP-binding"/>
    <property type="match status" value="1"/>
</dbReference>
<keyword evidence="2" id="KW-0596">Phosphopantetheine</keyword>
<dbReference type="InterPro" id="IPR013968">
    <property type="entry name" value="PKS_KR"/>
</dbReference>
<dbReference type="Gene3D" id="3.30.70.3290">
    <property type="match status" value="1"/>
</dbReference>
<dbReference type="InterPro" id="IPR020841">
    <property type="entry name" value="PKS_Beta-ketoAc_synthase_dom"/>
</dbReference>
<dbReference type="InterPro" id="IPR055123">
    <property type="entry name" value="SpnB-like_Rossmann"/>
</dbReference>
<sequence length="3335" mass="355103">MTEYRSFVDVLLSRGDTHSARTAYRFLRTGDADGPVDEITYAAVSVRARAIAATLQDRGIRRALLLYPSGLDFIASFFGCLAANVVAVPAPLPQLDARSLRRLRHMVTDAGVDAVLTTGQIRADAAAAVEHLPELGAPAWLATDEIPDDAAAAWRRPAVGPDSVAFLQYTSGSTSAPRGVVVTHANLLHNERAIATALGHTPEVLASLPDALFVSWLPMYHDMGLIAPVLQTMFVGANAVLLSPRHFLERPERWPQAVSAFGAHTSGGPNFGYELCLRRMTSEQIDRLDLRGWQVAFNGSETVRPATVRRFADTFASAGFRAESFQPVYGLAEATLIVSAAELGARPTVLLPPGRSELVGVGRPADGLSIVVVDPDRRTECADGVEGEIWVSGTSVAAGYFGNEAATDETFHARLDGADRAFLRTGDLGFLSGGELFVTGRRKDLLIIDGKNHYPQDLELTAETAHDAVRAGCVAAFSVDEGIEGELPVVVAEVRTEDPAELADADDAIRAAIGAEHGLTLRSVVLIRPGALLKTSSGKVQRQACRAAYLDGEFSPVLPTGGEFDELGAPASTSSGGAMTAEELQNSLVEIIARLAYLDPARIDVHRPLVEFGLGSADLVELVVELSDRVGRTLDTNLFFEHPTIAQVVAALHRTEAETAPVARQERTDDAIAIIAMACRFPGGADDPESLWRLLDDGRDGLSEVPPGRWSVDGLYDPDPAAEGKAYTFRGGYLTQVDEFDAAFFGIGPREAAVMDPQQRLMLELSWEAIERSGRDPRQLQGSMTGVYFGVYSTGYLADPAPQQLNGQVGTGLSPSVASGRVAYTLGFHGPAVTLDTACSSSIVAMHLAAQGLRAGECDLALAGGATLLMGPTAHVELCKLGVLSPSGRCAPFSAGADGTVWAEGAGLVLLKRLDDARRDGDKVLAVFRGSAINQDGRSQGISAPNGFAQEQVINAALRSAGLTPADVDYVEAHGTGTALGDPIEARALARVFGPGREPERPLGVGSLKSNVGHTQAAAGIGGVIKLILGLQHERIPGMAHDGPPTAQIDWDGSGLAVRTESMPWPRGARPRRAGVSAFGLSGTNAHLILEEAPALDDSSGEFDDAPEDIRVALLPISARNRASLQGQARRLLEHVTDDPALTPAPVSRSLAVQRTPFEWRAVVVAGDRDDMLSGLGALVEQGAAPDVVVAVDAALTAGKTAFVFPGQGVQWAGMARDMLARSEVFRAEFARCDEAFRHRTGWSLATALFGLTPAQLGDFTLVQPLLFATMAALAATWRAAGVLPDAVIGHSQGEIAAAYVAGALTLDEAAQVVVARSRLMAGIAEEGAMAMVGLPEQRLAQRLAGAETVSVAAVNVPGSTIVAGARHAVEALVRDLEDEQVEVRVLAAGPALAGHSALLEPIRERLLDELAGLTAASPVVPWYSTVLGEQLTDDSADGGYWYRNAREPVRFADTIERMIGDGFRYFIELGVHPLLTTAVRAVAEQTGREVVAVGSLVREQDGPRSLARAQAALWVAGRDLDWSRLVPARGRVDLPTYAFDRRRFWTESASEDAAALGLQSAGHPFVGAVVPHPDSGGVTLTGRISLRTHPWLAEHAAPAAVLLPGTGLVELAIRAGDEVAAADVRELVLHAPLVLPEDAAVQLQVTVGDADATGGRPVSIHSRLERDLDTSWTLHARGMLAQEQEADAGHLDAAVWPPAGAAVVDVDDMYARLSGRGHRYGPMFRSVRAAWRRGADVFAEVALPQSAHGDAARFEIHPALLDSALHAALLLSADESDSALLPFAWAGVSLHASGATALRVRISNDGSEGVRVSASDPSGRPVVSVRSLVLRPAPAARLLDGALSAAHRTLFRPEWAALPAPVTVRPVTAVPWSALGPEHHAPEAVLIDVAEGDSIDAVHAAVRQTLEAFHAALDDPRLAAATIVVRTRRAMALPGEDVPNTAGAAVWGLARVAQSENPDRIVLVDSADADLDIATVLASGAAQVLVRDGALSAPRLARPPMTGDAPGRPEFGDGYVLVTGAPGRLGSLLARHLVRAYDVRKLLLVSRRGADGPGADELRAELTGLGTDVVFARCDVADRAALAEVLRGRTLSGVVHAAMVLDDGTLGSLTPERLAAVLRPKVDAAHHLHELTEDMDLACFVLFSSVAGVLGNPGQANYAAANAYLDALATHRVAQGRTAQSLAWGPWSLDMHEVLAAADIRRMERSGVRALSAHDGLAAFDAALRRTEPVLAPMRIDADAMRRAPSVPVLLRGLIRPPSRRAAVHREAGDPSMRSRFAERLRGLPPGEATALAVEVVARRAADVLGHTGADAITPDRSLQGLGMDSLMAVELRNRLRDDTGILVPLSEIFAHQSPVALAEYLIGEAARTDTAEPPARPPEQDVPEVVTLPVTRDLMRLLRTAQQGVPSAAQTGGLAMRLHRAVDHAELDAILARLAGRHAALRTVVVPSAEHGTRLQVRARPGGPLLRCTAVDRLDHTVARTRFGELMREPFDLAQGPLWRFELLTSDTGEQTLIFGAHHGMCDVQSMALVAAEIDAELSGTPYPDIPSNKDMHDLLAAQAPQTEPDAEWRAEFTGCRRLDLTLARPRPAQRSHRAGEVLLDLPAGLGDDVARRARELGITPAALFLGTLTVLLARRQDTDRFALAVPVDTRIHADAPTAVGYFGVPVPYPATVEPGESVDDLLRRTGDRLRRLLVPGAGFSDVLAALAAEGLYRDNAPLVEVYFNYLRAAAPSRRADIVPVGTGYSDLDLMVAVLADTGRIWLTYNADIIDDASCTRLGHDYLALLGEVVEQAGLPVRPQSSASRPAVPHGVAFGATFALGKLPDLYSAASAHGHGADGPTVLEAPYHHVLAGLRDPSGVFAQPSTALGIVLVRAADLERFGALSDDALTDLAAQYPAAVREAAERARGPIIVGFLPAPALDERLARWERRTAERMREIPGVAVLTESDWTRDHRVANRFDERTDALAHLPFTEEFQAAVALTLADVARVALLPAPKVVAVDGDDTLWSGVVGEIGPEGVTFDAPRLALARRLRQWRAAGTLLVLISNNDEESVHAVLDRSDSPLRAADFTVVSTGWDGKAERLAQAARALRLALDDVVYLDDNPVEIAKMRSRLPEVLAVTCPPVGELEAFLTRLWPVTPVAVTAEDAGRAEFYRHERERDMAREQLDFAQFLDSLQLEVTVERLTDRTRARAAQLVRRTSQFAMSAGTEQDVDHWRADGEVWTAAARDRFGDYGTIAVLALHADGTVLRVLGWHLSCRALGRGVEERLLSWLADRAAALGCATVRMTVHRTARNVPARRLAAALGGGDVDAERLEPEVPLDRLRTFRSWAQ</sequence>
<name>A0ABM8CZ13_9NOCA</name>
<dbReference type="InterPro" id="IPR049900">
    <property type="entry name" value="PKS_mFAS_DH"/>
</dbReference>
<evidence type="ECO:0000259" key="10">
    <source>
        <dbReference type="PROSITE" id="PS50075"/>
    </source>
</evidence>
<dbReference type="Pfam" id="PF00550">
    <property type="entry name" value="PP-binding"/>
    <property type="match status" value="2"/>
</dbReference>
<evidence type="ECO:0000256" key="8">
    <source>
        <dbReference type="ARBA" id="ARBA00023315"/>
    </source>
</evidence>
<evidence type="ECO:0000256" key="3">
    <source>
        <dbReference type="ARBA" id="ARBA00022553"/>
    </source>
</evidence>
<dbReference type="InterPro" id="IPR010033">
    <property type="entry name" value="HAD_SF_ppase_IIIC"/>
</dbReference>
<dbReference type="InterPro" id="IPR049552">
    <property type="entry name" value="PKS_DH_N"/>
</dbReference>
<feature type="active site" description="Proton donor; for dehydratase activity" evidence="9">
    <location>
        <position position="1763"/>
    </location>
</feature>
<evidence type="ECO:0000259" key="11">
    <source>
        <dbReference type="PROSITE" id="PS52004"/>
    </source>
</evidence>
<dbReference type="Gene3D" id="3.30.559.10">
    <property type="entry name" value="Chloramphenicol acetyltransferase-like domain"/>
    <property type="match status" value="1"/>
</dbReference>
<dbReference type="InterPro" id="IPR020806">
    <property type="entry name" value="PKS_PP-bd"/>
</dbReference>
<dbReference type="Gene3D" id="3.40.50.720">
    <property type="entry name" value="NAD(P)-binding Rossmann-like Domain"/>
    <property type="match status" value="1"/>
</dbReference>
<dbReference type="SUPFAM" id="SSF51735">
    <property type="entry name" value="NAD(P)-binding Rossmann-fold domains"/>
    <property type="match status" value="2"/>
</dbReference>
<dbReference type="PANTHER" id="PTHR43775:SF51">
    <property type="entry name" value="INACTIVE PHENOLPHTHIOCEROL SYNTHESIS POLYKETIDE SYNTHASE TYPE I PKS1-RELATED"/>
    <property type="match status" value="1"/>
</dbReference>
<evidence type="ECO:0000256" key="4">
    <source>
        <dbReference type="ARBA" id="ARBA00022679"/>
    </source>
</evidence>
<organism evidence="13 14">
    <name type="scientific">Nocardia sputorum</name>
    <dbReference type="NCBI Taxonomy" id="2984338"/>
    <lineage>
        <taxon>Bacteria</taxon>
        <taxon>Bacillati</taxon>
        <taxon>Actinomycetota</taxon>
        <taxon>Actinomycetes</taxon>
        <taxon>Mycobacteriales</taxon>
        <taxon>Nocardiaceae</taxon>
        <taxon>Nocardia</taxon>
    </lineage>
</organism>
<accession>A0ABM8CZ13</accession>
<dbReference type="InterPro" id="IPR000873">
    <property type="entry name" value="AMP-dep_synth/lig_dom"/>
</dbReference>
<dbReference type="InterPro" id="IPR001227">
    <property type="entry name" value="Ac_transferase_dom_sf"/>
</dbReference>
<dbReference type="PROSITE" id="PS50075">
    <property type="entry name" value="CARRIER"/>
    <property type="match status" value="2"/>
</dbReference>
<feature type="domain" description="Ketosynthase family 3 (KS3)" evidence="11">
    <location>
        <begin position="669"/>
        <end position="1092"/>
    </location>
</feature>
<gene>
    <name evidence="13" type="ORF">IFM12276_33180</name>
</gene>
<evidence type="ECO:0000256" key="7">
    <source>
        <dbReference type="ARBA" id="ARBA00023098"/>
    </source>
</evidence>
<dbReference type="SUPFAM" id="SSF52777">
    <property type="entry name" value="CoA-dependent acyltransferases"/>
    <property type="match status" value="2"/>
</dbReference>
<dbReference type="InterPro" id="IPR036736">
    <property type="entry name" value="ACP-like_sf"/>
</dbReference>
<dbReference type="InterPro" id="IPR032821">
    <property type="entry name" value="PKS_assoc"/>
</dbReference>
<dbReference type="Gene3D" id="3.30.300.30">
    <property type="match status" value="1"/>
</dbReference>
<dbReference type="InterPro" id="IPR016035">
    <property type="entry name" value="Acyl_Trfase/lysoPLipase"/>
</dbReference>
<dbReference type="InterPro" id="IPR042099">
    <property type="entry name" value="ANL_N_sf"/>
</dbReference>
<dbReference type="InterPro" id="IPR049551">
    <property type="entry name" value="PKS_DH_C"/>
</dbReference>
<evidence type="ECO:0000256" key="5">
    <source>
        <dbReference type="ARBA" id="ARBA00022737"/>
    </source>
</evidence>
<evidence type="ECO:0000256" key="1">
    <source>
        <dbReference type="ARBA" id="ARBA00001957"/>
    </source>
</evidence>
<keyword evidence="5" id="KW-0677">Repeat</keyword>
<dbReference type="Gene3D" id="3.40.50.1000">
    <property type="entry name" value="HAD superfamily/HAD-like"/>
    <property type="match status" value="1"/>
</dbReference>
<protein>
    <recommendedName>
        <fullName evidence="15">Phenyloxazoline synthase MbtB</fullName>
    </recommendedName>
</protein>
<dbReference type="InterPro" id="IPR014031">
    <property type="entry name" value="Ketoacyl_synth_C"/>
</dbReference>
<dbReference type="Pfam" id="PF02801">
    <property type="entry name" value="Ketoacyl-synt_C"/>
    <property type="match status" value="1"/>
</dbReference>
<dbReference type="NCBIfam" id="TIGR01681">
    <property type="entry name" value="HAD-SF-IIIC"/>
    <property type="match status" value="1"/>
</dbReference>
<proteinExistence type="predicted"/>
<dbReference type="PANTHER" id="PTHR43775">
    <property type="entry name" value="FATTY ACID SYNTHASE"/>
    <property type="match status" value="1"/>
</dbReference>
<dbReference type="Gene3D" id="3.10.129.110">
    <property type="entry name" value="Polyketide synthase dehydratase"/>
    <property type="match status" value="1"/>
</dbReference>
<dbReference type="Gene3D" id="3.30.559.30">
    <property type="entry name" value="Nonribosomal peptide synthetase, condensation domain"/>
    <property type="match status" value="1"/>
</dbReference>
<dbReference type="SUPFAM" id="SSF53901">
    <property type="entry name" value="Thiolase-like"/>
    <property type="match status" value="1"/>
</dbReference>
<keyword evidence="8" id="KW-0012">Acyltransferase</keyword>
<dbReference type="CDD" id="cd08956">
    <property type="entry name" value="KR_3_FAS_SDR_x"/>
    <property type="match status" value="1"/>
</dbReference>
<dbReference type="SMART" id="SM00825">
    <property type="entry name" value="PKS_KS"/>
    <property type="match status" value="1"/>
</dbReference>
<dbReference type="InterPro" id="IPR042104">
    <property type="entry name" value="PKS_dehydratase_sf"/>
</dbReference>
<evidence type="ECO:0000259" key="12">
    <source>
        <dbReference type="PROSITE" id="PS52019"/>
    </source>
</evidence>
<dbReference type="SUPFAM" id="SSF47336">
    <property type="entry name" value="ACP-like"/>
    <property type="match status" value="2"/>
</dbReference>
<dbReference type="InterPro" id="IPR006162">
    <property type="entry name" value="Ppantetheine_attach_site"/>
</dbReference>
<keyword evidence="14" id="KW-1185">Reference proteome</keyword>
<dbReference type="PROSITE" id="PS52004">
    <property type="entry name" value="KS3_2"/>
    <property type="match status" value="1"/>
</dbReference>
<dbReference type="InterPro" id="IPR036412">
    <property type="entry name" value="HAD-like_sf"/>
</dbReference>
<dbReference type="InterPro" id="IPR020807">
    <property type="entry name" value="PKS_DH"/>
</dbReference>
<keyword evidence="3" id="KW-0597">Phosphoprotein</keyword>
<dbReference type="SUPFAM" id="SSF55048">
    <property type="entry name" value="Probable ACP-binding domain of malonyl-CoA ACP transacylase"/>
    <property type="match status" value="1"/>
</dbReference>
<dbReference type="PROSITE" id="PS00606">
    <property type="entry name" value="KS3_1"/>
    <property type="match status" value="1"/>
</dbReference>
<comment type="cofactor">
    <cofactor evidence="1">
        <name>pantetheine 4'-phosphate</name>
        <dbReference type="ChEBI" id="CHEBI:47942"/>
    </cofactor>
</comment>
<feature type="region of interest" description="C-terminal hotdog fold" evidence="9">
    <location>
        <begin position="1702"/>
        <end position="1840"/>
    </location>
</feature>
<feature type="domain" description="Carrier" evidence="10">
    <location>
        <begin position="2292"/>
        <end position="2367"/>
    </location>
</feature>
<dbReference type="SUPFAM" id="SSF56801">
    <property type="entry name" value="Acetyl-CoA synthetase-like"/>
    <property type="match status" value="1"/>
</dbReference>
<dbReference type="Pfam" id="PF14765">
    <property type="entry name" value="PS-DH"/>
    <property type="match status" value="1"/>
</dbReference>
<keyword evidence="7" id="KW-0443">Lipid metabolism</keyword>
<dbReference type="SUPFAM" id="SSF52151">
    <property type="entry name" value="FabD/lysophospholipase-like"/>
    <property type="match status" value="1"/>
</dbReference>